<dbReference type="NCBIfam" id="TIGR02550">
    <property type="entry name" value="flagell_flgL"/>
    <property type="match status" value="1"/>
</dbReference>
<keyword evidence="3" id="KW-0969">Cilium</keyword>
<name>A0AAT9LCK4_9FIRM</name>
<keyword evidence="3" id="KW-0282">Flagellum</keyword>
<proteinExistence type="predicted"/>
<dbReference type="SUPFAM" id="SSF64518">
    <property type="entry name" value="Phase 1 flagellin"/>
    <property type="match status" value="1"/>
</dbReference>
<dbReference type="EMBL" id="CP062796">
    <property type="protein sequence ID" value="QUL97938.1"/>
    <property type="molecule type" value="Genomic_DNA"/>
</dbReference>
<feature type="domain" description="Flagellin N-terminal" evidence="2">
    <location>
        <begin position="7"/>
        <end position="138"/>
    </location>
</feature>
<gene>
    <name evidence="3" type="primary">flgL</name>
    <name evidence="3" type="ORF">IMF26_07630</name>
</gene>
<accession>A0AAT9LCK4</accession>
<dbReference type="Pfam" id="PF00669">
    <property type="entry name" value="Flagellin_N"/>
    <property type="match status" value="1"/>
</dbReference>
<dbReference type="GO" id="GO:0071973">
    <property type="term" value="P:bacterial-type flagellum-dependent cell motility"/>
    <property type="evidence" value="ECO:0007669"/>
    <property type="project" value="InterPro"/>
</dbReference>
<reference evidence="3" key="2">
    <citation type="journal article" date="2023" name="Biology">
        <title>Prokaryotic Life Associated with Coal-Fire Gas Vents Revealed by Metagenomics.</title>
        <authorList>
            <person name="Kadnikov V.V."/>
            <person name="Mardanov A.V."/>
            <person name="Beletsky A.V."/>
            <person name="Karnachuk O.V."/>
            <person name="Ravin N.V."/>
        </authorList>
    </citation>
    <scope>NUCLEOTIDE SEQUENCE</scope>
    <source>
        <strain evidence="3">Bu02</strain>
    </source>
</reference>
<dbReference type="PRINTS" id="PR00207">
    <property type="entry name" value="FLAGELLIN"/>
</dbReference>
<dbReference type="InterPro" id="IPR001492">
    <property type="entry name" value="Flagellin"/>
</dbReference>
<dbReference type="GO" id="GO:0009424">
    <property type="term" value="C:bacterial-type flagellum hook"/>
    <property type="evidence" value="ECO:0007669"/>
    <property type="project" value="InterPro"/>
</dbReference>
<evidence type="ECO:0000256" key="1">
    <source>
        <dbReference type="SAM" id="MobiDB-lite"/>
    </source>
</evidence>
<dbReference type="AlphaFoldDB" id="A0AAT9LCK4"/>
<dbReference type="KEGG" id="fcz:IMF26_07630"/>
<dbReference type="PANTHER" id="PTHR42792">
    <property type="entry name" value="FLAGELLIN"/>
    <property type="match status" value="1"/>
</dbReference>
<dbReference type="GO" id="GO:0005198">
    <property type="term" value="F:structural molecule activity"/>
    <property type="evidence" value="ECO:0007669"/>
    <property type="project" value="InterPro"/>
</dbReference>
<evidence type="ECO:0000313" key="3">
    <source>
        <dbReference type="EMBL" id="QUL97938.1"/>
    </source>
</evidence>
<dbReference type="PANTHER" id="PTHR42792:SF1">
    <property type="entry name" value="FLAGELLAR HOOK-ASSOCIATED PROTEIN 3"/>
    <property type="match status" value="1"/>
</dbReference>
<evidence type="ECO:0000259" key="2">
    <source>
        <dbReference type="Pfam" id="PF00669"/>
    </source>
</evidence>
<organism evidence="3">
    <name type="scientific">Candidatus Fermentithermobacillus carboniphilus</name>
    <dbReference type="NCBI Taxonomy" id="3085328"/>
    <lineage>
        <taxon>Bacteria</taxon>
        <taxon>Bacillati</taxon>
        <taxon>Bacillota</taxon>
        <taxon>Candidatus Fermentithermobacillia</taxon>
        <taxon>Candidatus Fermentithermobacillales</taxon>
        <taxon>Candidatus Fermentithermobacillaceae</taxon>
        <taxon>Candidatus Fermentithermobacillus</taxon>
    </lineage>
</organism>
<sequence>MRVTDLTMERNFLYNIFNCDARLQKLQDQASSGKRITRPQDDPLGTERSIGLRHHLSKSNQYLRNLDNARTWMEETEQALSELTTVLSRAQELALYGGTGTTPPAAREAIASELEQLAEEVHNIAGTTIEGRKLLTGTMPQWKLSDDVTMTVPDLTALLSDAEKFISQLAVGLRTSSESDIEAATAGINSSLDGVLAARAENGAKIRRLDILEEKTKALDIEYQRLLSNVEDADLTEVIVRLKSQEAAYQAALAVGARLIQPSLLDHLR</sequence>
<dbReference type="InterPro" id="IPR013384">
    <property type="entry name" value="Flagell_FlgL"/>
</dbReference>
<reference evidence="3" key="1">
    <citation type="submission" date="2020-10" db="EMBL/GenBank/DDBJ databases">
        <authorList>
            <person name="Kadnikov V."/>
            <person name="Beletsky A.V."/>
            <person name="Mardanov A.V."/>
            <person name="Karnachuk O.V."/>
            <person name="Ravin N.V."/>
        </authorList>
    </citation>
    <scope>NUCLEOTIDE SEQUENCE</scope>
    <source>
        <strain evidence="3">Bu02</strain>
    </source>
</reference>
<protein>
    <submittedName>
        <fullName evidence="3">Flagellar hook-associated protein FlgL</fullName>
    </submittedName>
</protein>
<keyword evidence="3" id="KW-0966">Cell projection</keyword>
<dbReference type="Gene3D" id="1.20.1330.10">
    <property type="entry name" value="f41 fragment of flagellin, N-terminal domain"/>
    <property type="match status" value="1"/>
</dbReference>
<dbReference type="InterPro" id="IPR001029">
    <property type="entry name" value="Flagellin_N"/>
</dbReference>
<feature type="region of interest" description="Disordered" evidence="1">
    <location>
        <begin position="28"/>
        <end position="47"/>
    </location>
</feature>